<proteinExistence type="predicted"/>
<sequence length="60" mass="6719">NAVLAIGFETWPYLHFRHTGWSICSIGYHPDDGRRYVDDGHGGREYSSPFGVGNIVDCGY</sequence>
<dbReference type="InterPro" id="IPR043136">
    <property type="entry name" value="B30.2/SPRY_sf"/>
</dbReference>
<keyword evidence="2" id="KW-1185">Reference proteome</keyword>
<dbReference type="InParanoid" id="A0A1Y1ZB73"/>
<accession>A0A1Y1ZB73</accession>
<comment type="caution">
    <text evidence="1">The sequence shown here is derived from an EMBL/GenBank/DDBJ whole genome shotgun (WGS) entry which is preliminary data.</text>
</comment>
<reference evidence="1 2" key="1">
    <citation type="submission" date="2016-07" db="EMBL/GenBank/DDBJ databases">
        <title>Pervasive Adenine N6-methylation of Active Genes in Fungi.</title>
        <authorList>
            <consortium name="DOE Joint Genome Institute"/>
            <person name="Mondo S.J."/>
            <person name="Dannebaum R.O."/>
            <person name="Kuo R.C."/>
            <person name="Labutti K."/>
            <person name="Haridas S."/>
            <person name="Kuo A."/>
            <person name="Salamov A."/>
            <person name="Ahrendt S.R."/>
            <person name="Lipzen A."/>
            <person name="Sullivan W."/>
            <person name="Andreopoulos W.B."/>
            <person name="Clum A."/>
            <person name="Lindquist E."/>
            <person name="Daum C."/>
            <person name="Ramamoorthy G.K."/>
            <person name="Gryganskyi A."/>
            <person name="Culley D."/>
            <person name="Magnuson J.K."/>
            <person name="James T.Y."/>
            <person name="O'Malley M.A."/>
            <person name="Stajich J.E."/>
            <person name="Spatafora J.W."/>
            <person name="Visel A."/>
            <person name="Grigoriev I.V."/>
        </authorList>
    </citation>
    <scope>NUCLEOTIDE SEQUENCE [LARGE SCALE GENOMIC DNA]</scope>
    <source>
        <strain evidence="1 2">CBS 931.73</strain>
    </source>
</reference>
<feature type="non-terminal residue" evidence="1">
    <location>
        <position position="60"/>
    </location>
</feature>
<organism evidence="1 2">
    <name type="scientific">Basidiobolus meristosporus CBS 931.73</name>
    <dbReference type="NCBI Taxonomy" id="1314790"/>
    <lineage>
        <taxon>Eukaryota</taxon>
        <taxon>Fungi</taxon>
        <taxon>Fungi incertae sedis</taxon>
        <taxon>Zoopagomycota</taxon>
        <taxon>Entomophthoromycotina</taxon>
        <taxon>Basidiobolomycetes</taxon>
        <taxon>Basidiobolales</taxon>
        <taxon>Basidiobolaceae</taxon>
        <taxon>Basidiobolus</taxon>
    </lineage>
</organism>
<dbReference type="Proteomes" id="UP000193498">
    <property type="component" value="Unassembled WGS sequence"/>
</dbReference>
<name>A0A1Y1ZB73_9FUNG</name>
<dbReference type="OrthoDB" id="258495at2759"/>
<protein>
    <recommendedName>
        <fullName evidence="3">B30.2/SPRY domain-containing protein</fullName>
    </recommendedName>
</protein>
<dbReference type="STRING" id="1314790.A0A1Y1ZB73"/>
<feature type="non-terminal residue" evidence="1">
    <location>
        <position position="1"/>
    </location>
</feature>
<dbReference type="Gene3D" id="2.60.120.920">
    <property type="match status" value="1"/>
</dbReference>
<evidence type="ECO:0008006" key="3">
    <source>
        <dbReference type="Google" id="ProtNLM"/>
    </source>
</evidence>
<dbReference type="AlphaFoldDB" id="A0A1Y1ZB73"/>
<gene>
    <name evidence="1" type="ORF">K493DRAFT_177837</name>
</gene>
<dbReference type="EMBL" id="MCFE01000009">
    <property type="protein sequence ID" value="ORY07364.1"/>
    <property type="molecule type" value="Genomic_DNA"/>
</dbReference>
<evidence type="ECO:0000313" key="2">
    <source>
        <dbReference type="Proteomes" id="UP000193498"/>
    </source>
</evidence>
<evidence type="ECO:0000313" key="1">
    <source>
        <dbReference type="EMBL" id="ORY07364.1"/>
    </source>
</evidence>